<sequence length="478" mass="53034">MDEPMEVVSEMEEMKAELEQVTQELEEVQQRQKEQQQQRLQEQDSQQEKELWFLEQEDSPEQDTIMDIKVAAIMEQEGPEQTSVSENAAPPLPPPPVSATPAFLTRCLVSPIDSLSLYHTPSPVPVLPRLPCPPTPSPPPVVAIVEQGEPEQTSLSGNAAPPIPPPVSTTPAFPTQCPVLPIDSLSLYHTPSPIPILPRSPHTPTPPPPPSPPPPPPQQAFWPPPHRGSPYCPSDPSTCNDDNPNCILLPALEDWRPLISNEGGWYSYWFPMPPPPPPPCPLEFWEDPAVMNLEPLPPHLGFGKVKEPVKKPAPPKKPLNESKDLVVFDEKLVLLHSDDWHLPVGIIDLTINHGHGNWDEQMIKHMVTAITKESSQDWPGCLWVGWEAHTASVLEQQNGHDCGLWVLAQIMAVMQGVDQMSMTDAEMPQFHHWLHDNMESLPYAPVAPHAPAKEESAPLDSNKTVLELVDSDEAMDLN</sequence>
<name>M5FN22_DACPD</name>
<evidence type="ECO:0008006" key="4">
    <source>
        <dbReference type="Google" id="ProtNLM"/>
    </source>
</evidence>
<feature type="compositionally biased region" description="Acidic residues" evidence="1">
    <location>
        <begin position="469"/>
        <end position="478"/>
    </location>
</feature>
<organism evidence="2 3">
    <name type="scientific">Dacryopinax primogenitus (strain DJM 731)</name>
    <name type="common">Brown rot fungus</name>
    <dbReference type="NCBI Taxonomy" id="1858805"/>
    <lineage>
        <taxon>Eukaryota</taxon>
        <taxon>Fungi</taxon>
        <taxon>Dikarya</taxon>
        <taxon>Basidiomycota</taxon>
        <taxon>Agaricomycotina</taxon>
        <taxon>Dacrymycetes</taxon>
        <taxon>Dacrymycetales</taxon>
        <taxon>Dacrymycetaceae</taxon>
        <taxon>Dacryopinax</taxon>
    </lineage>
</organism>
<feature type="region of interest" description="Disordered" evidence="1">
    <location>
        <begin position="75"/>
        <end position="97"/>
    </location>
</feature>
<feature type="region of interest" description="Disordered" evidence="1">
    <location>
        <begin position="138"/>
        <end position="164"/>
    </location>
</feature>
<feature type="compositionally biased region" description="Acidic residues" evidence="1">
    <location>
        <begin position="1"/>
        <end position="11"/>
    </location>
</feature>
<proteinExistence type="predicted"/>
<dbReference type="GeneID" id="63684495"/>
<dbReference type="Proteomes" id="UP000030653">
    <property type="component" value="Unassembled WGS sequence"/>
</dbReference>
<evidence type="ECO:0000256" key="1">
    <source>
        <dbReference type="SAM" id="MobiDB-lite"/>
    </source>
</evidence>
<keyword evidence="3" id="KW-1185">Reference proteome</keyword>
<gene>
    <name evidence="2" type="ORF">DACRYDRAFT_112497</name>
</gene>
<dbReference type="InterPro" id="IPR038765">
    <property type="entry name" value="Papain-like_cys_pep_sf"/>
</dbReference>
<protein>
    <recommendedName>
        <fullName evidence="4">Ubiquitin-like protease family profile domain-containing protein</fullName>
    </recommendedName>
</protein>
<evidence type="ECO:0000313" key="2">
    <source>
        <dbReference type="EMBL" id="EJT96690.1"/>
    </source>
</evidence>
<dbReference type="SUPFAM" id="SSF54001">
    <property type="entry name" value="Cysteine proteinases"/>
    <property type="match status" value="1"/>
</dbReference>
<accession>M5FN22</accession>
<reference evidence="2 3" key="1">
    <citation type="journal article" date="2012" name="Science">
        <title>The Paleozoic origin of enzymatic lignin decomposition reconstructed from 31 fungal genomes.</title>
        <authorList>
            <person name="Floudas D."/>
            <person name="Binder M."/>
            <person name="Riley R."/>
            <person name="Barry K."/>
            <person name="Blanchette R.A."/>
            <person name="Henrissat B."/>
            <person name="Martinez A.T."/>
            <person name="Otillar R."/>
            <person name="Spatafora J.W."/>
            <person name="Yadav J.S."/>
            <person name="Aerts A."/>
            <person name="Benoit I."/>
            <person name="Boyd A."/>
            <person name="Carlson A."/>
            <person name="Copeland A."/>
            <person name="Coutinho P.M."/>
            <person name="de Vries R.P."/>
            <person name="Ferreira P."/>
            <person name="Findley K."/>
            <person name="Foster B."/>
            <person name="Gaskell J."/>
            <person name="Glotzer D."/>
            <person name="Gorecki P."/>
            <person name="Heitman J."/>
            <person name="Hesse C."/>
            <person name="Hori C."/>
            <person name="Igarashi K."/>
            <person name="Jurgens J.A."/>
            <person name="Kallen N."/>
            <person name="Kersten P."/>
            <person name="Kohler A."/>
            <person name="Kuees U."/>
            <person name="Kumar T.K.A."/>
            <person name="Kuo A."/>
            <person name="LaButti K."/>
            <person name="Larrondo L.F."/>
            <person name="Lindquist E."/>
            <person name="Ling A."/>
            <person name="Lombard V."/>
            <person name="Lucas S."/>
            <person name="Lundell T."/>
            <person name="Martin R."/>
            <person name="McLaughlin D.J."/>
            <person name="Morgenstern I."/>
            <person name="Morin E."/>
            <person name="Murat C."/>
            <person name="Nagy L.G."/>
            <person name="Nolan M."/>
            <person name="Ohm R.A."/>
            <person name="Patyshakuliyeva A."/>
            <person name="Rokas A."/>
            <person name="Ruiz-Duenas F.J."/>
            <person name="Sabat G."/>
            <person name="Salamov A."/>
            <person name="Samejima M."/>
            <person name="Schmutz J."/>
            <person name="Slot J.C."/>
            <person name="St John F."/>
            <person name="Stenlid J."/>
            <person name="Sun H."/>
            <person name="Sun S."/>
            <person name="Syed K."/>
            <person name="Tsang A."/>
            <person name="Wiebenga A."/>
            <person name="Young D."/>
            <person name="Pisabarro A."/>
            <person name="Eastwood D.C."/>
            <person name="Martin F."/>
            <person name="Cullen D."/>
            <person name="Grigoriev I.V."/>
            <person name="Hibbett D.S."/>
        </authorList>
    </citation>
    <scope>NUCLEOTIDE SEQUENCE [LARGE SCALE GENOMIC DNA]</scope>
    <source>
        <strain evidence="2 3">DJM-731 SS1</strain>
    </source>
</reference>
<dbReference type="Gene3D" id="3.40.395.10">
    <property type="entry name" value="Adenoviral Proteinase, Chain A"/>
    <property type="match status" value="1"/>
</dbReference>
<dbReference type="HOGENOM" id="CLU_571099_0_0_1"/>
<dbReference type="STRING" id="1858805.M5FN22"/>
<feature type="region of interest" description="Disordered" evidence="1">
    <location>
        <begin position="193"/>
        <end position="236"/>
    </location>
</feature>
<dbReference type="RefSeq" id="XP_040623588.1">
    <property type="nucleotide sequence ID" value="XM_040769433.1"/>
</dbReference>
<dbReference type="EMBL" id="JH795881">
    <property type="protein sequence ID" value="EJT96690.1"/>
    <property type="molecule type" value="Genomic_DNA"/>
</dbReference>
<feature type="region of interest" description="Disordered" evidence="1">
    <location>
        <begin position="1"/>
        <end position="62"/>
    </location>
</feature>
<dbReference type="AlphaFoldDB" id="M5FN22"/>
<evidence type="ECO:0000313" key="3">
    <source>
        <dbReference type="Proteomes" id="UP000030653"/>
    </source>
</evidence>
<feature type="region of interest" description="Disordered" evidence="1">
    <location>
        <begin position="449"/>
        <end position="478"/>
    </location>
</feature>
<feature type="compositionally biased region" description="Pro residues" evidence="1">
    <location>
        <begin position="193"/>
        <end position="227"/>
    </location>
</feature>